<dbReference type="GO" id="GO:0003676">
    <property type="term" value="F:nucleic acid binding"/>
    <property type="evidence" value="ECO:0007669"/>
    <property type="project" value="InterPro"/>
</dbReference>
<dbReference type="GO" id="GO:0016818">
    <property type="term" value="F:hydrolase activity, acting on acid anhydrides, in phosphorus-containing anhydrides"/>
    <property type="evidence" value="ECO:0007669"/>
    <property type="project" value="InterPro"/>
</dbReference>
<evidence type="ECO:0000256" key="1">
    <source>
        <dbReference type="ARBA" id="ARBA00022723"/>
    </source>
</evidence>
<feature type="compositionally biased region" description="Polar residues" evidence="3">
    <location>
        <begin position="26"/>
        <end position="37"/>
    </location>
</feature>
<keyword evidence="2" id="KW-0378">Hydrolase</keyword>
<evidence type="ECO:0000259" key="4">
    <source>
        <dbReference type="SMART" id="SM00910"/>
    </source>
</evidence>
<accession>A0A9W4KBG7</accession>
<organism evidence="5 6">
    <name type="scientific">Penicillium egyptiacum</name>
    <dbReference type="NCBI Taxonomy" id="1303716"/>
    <lineage>
        <taxon>Eukaryota</taxon>
        <taxon>Fungi</taxon>
        <taxon>Dikarya</taxon>
        <taxon>Ascomycota</taxon>
        <taxon>Pezizomycotina</taxon>
        <taxon>Eurotiomycetes</taxon>
        <taxon>Eurotiomycetidae</taxon>
        <taxon>Eurotiales</taxon>
        <taxon>Aspergillaceae</taxon>
        <taxon>Penicillium</taxon>
    </lineage>
</organism>
<dbReference type="Proteomes" id="UP001154252">
    <property type="component" value="Unassembled WGS sequence"/>
</dbReference>
<name>A0A9W4KBG7_9EURO</name>
<feature type="region of interest" description="Disordered" evidence="3">
    <location>
        <begin position="1"/>
        <end position="45"/>
    </location>
</feature>
<feature type="domain" description="HIRAN" evidence="4">
    <location>
        <begin position="109"/>
        <end position="195"/>
    </location>
</feature>
<dbReference type="Pfam" id="PF08797">
    <property type="entry name" value="HIRAN"/>
    <property type="match status" value="1"/>
</dbReference>
<evidence type="ECO:0000313" key="6">
    <source>
        <dbReference type="Proteomes" id="UP001154252"/>
    </source>
</evidence>
<dbReference type="EMBL" id="CAJVRC010000866">
    <property type="protein sequence ID" value="CAG8900036.1"/>
    <property type="molecule type" value="Genomic_DNA"/>
</dbReference>
<evidence type="ECO:0000313" key="5">
    <source>
        <dbReference type="EMBL" id="CAG8900036.1"/>
    </source>
</evidence>
<dbReference type="Gene3D" id="3.30.70.2330">
    <property type="match status" value="1"/>
</dbReference>
<keyword evidence="1" id="KW-0479">Metal-binding</keyword>
<dbReference type="InterPro" id="IPR014905">
    <property type="entry name" value="HIRAN"/>
</dbReference>
<dbReference type="SMART" id="SM00910">
    <property type="entry name" value="HIRAN"/>
    <property type="match status" value="1"/>
</dbReference>
<keyword evidence="6" id="KW-1185">Reference proteome</keyword>
<protein>
    <recommendedName>
        <fullName evidence="4">HIRAN domain-containing protein</fullName>
    </recommendedName>
</protein>
<gene>
    <name evidence="5" type="ORF">PEGY_LOCUS6019</name>
</gene>
<dbReference type="AlphaFoldDB" id="A0A9W4KBG7"/>
<proteinExistence type="predicted"/>
<dbReference type="OrthoDB" id="448448at2759"/>
<reference evidence="5" key="1">
    <citation type="submission" date="2021-07" db="EMBL/GenBank/DDBJ databases">
        <authorList>
            <person name="Branca A.L. A."/>
        </authorList>
    </citation>
    <scope>NUCLEOTIDE SEQUENCE</scope>
</reference>
<evidence type="ECO:0000256" key="2">
    <source>
        <dbReference type="ARBA" id="ARBA00022801"/>
    </source>
</evidence>
<dbReference type="GO" id="GO:0008270">
    <property type="term" value="F:zinc ion binding"/>
    <property type="evidence" value="ECO:0007669"/>
    <property type="project" value="InterPro"/>
</dbReference>
<sequence>MAGKRKSNVASTEDDLYGQSERAPKSTRTAPTLNTEKASAGQRFGETVDYIPLDQDTSPGQRFGESADFIPLNQLSQVFGADEEDEEALNVIQGSQEVDEASLTSSILYGIVSTNIVGVRFYRGRANPGERVIINRDANNKFDSNAIKVDNVMGAQIGHIPRQMAAKLASYMVKISNHIASETLLTFVIKGRSRSHY</sequence>
<evidence type="ECO:0000256" key="3">
    <source>
        <dbReference type="SAM" id="MobiDB-lite"/>
    </source>
</evidence>
<comment type="caution">
    <text evidence="5">The sequence shown here is derived from an EMBL/GenBank/DDBJ whole genome shotgun (WGS) entry which is preliminary data.</text>
</comment>